<protein>
    <submittedName>
        <fullName evidence="1">Uncharacterized protein</fullName>
    </submittedName>
</protein>
<proteinExistence type="predicted"/>
<accession>A0ACB8UZZ9</accession>
<organism evidence="1">
    <name type="scientific">Ophidiomyces ophidiicola</name>
    <dbReference type="NCBI Taxonomy" id="1387563"/>
    <lineage>
        <taxon>Eukaryota</taxon>
        <taxon>Fungi</taxon>
        <taxon>Dikarya</taxon>
        <taxon>Ascomycota</taxon>
        <taxon>Pezizomycotina</taxon>
        <taxon>Eurotiomycetes</taxon>
        <taxon>Eurotiomycetidae</taxon>
        <taxon>Onygenales</taxon>
        <taxon>Onygenaceae</taxon>
        <taxon>Ophidiomyces</taxon>
    </lineage>
</organism>
<name>A0ACB8UZZ9_9EURO</name>
<evidence type="ECO:0000313" key="1">
    <source>
        <dbReference type="EMBL" id="KAI2387039.1"/>
    </source>
</evidence>
<gene>
    <name evidence="1" type="ORF">LOY88_003268</name>
</gene>
<sequence>MPDKQAILTDKAMAPLPVFSQAVVHGGMIYCSGSIGIDPSTREIVPGPVGQRTAQALRNLAAVLQAGGSDLKNVVKVNVFLTSMTDFAGMNQAYESFFSDGVKPCRTCVAVKELPFGTDVEIECTAFLSGSNGKGHGLFYAATEIEYPDQTYGCCQNPEHNQTDNICGANSNAYIWSDAGWYTAPDGLYTYPIIDHSYDDYQYKFYVQTTGHFERVPGMTTEGFRLRAEAPEFIPSGQTFSVNDFDAVSYGDITTESDIAPTDVMTLQPAQKRYVTI</sequence>
<comment type="caution">
    <text evidence="1">The sequence shown here is derived from an EMBL/GenBank/DDBJ whole genome shotgun (WGS) entry which is preliminary data.</text>
</comment>
<dbReference type="EMBL" id="JALBCA010000042">
    <property type="protein sequence ID" value="KAI2387039.1"/>
    <property type="molecule type" value="Genomic_DNA"/>
</dbReference>
<reference evidence="1" key="1">
    <citation type="journal article" date="2022" name="bioRxiv">
        <title>Population genetic analysis of Ophidiomyces ophidiicola, the causative agent of snake fungal disease, indicates recent introductions to the USA.</title>
        <authorList>
            <person name="Ladner J.T."/>
            <person name="Palmer J.M."/>
            <person name="Ettinger C.L."/>
            <person name="Stajich J.E."/>
            <person name="Farrell T.M."/>
            <person name="Glorioso B.M."/>
            <person name="Lawson B."/>
            <person name="Price S.J."/>
            <person name="Stengle A.G."/>
            <person name="Grear D.A."/>
            <person name="Lorch J.M."/>
        </authorList>
    </citation>
    <scope>NUCLEOTIDE SEQUENCE</scope>
    <source>
        <strain evidence="1">NWHC 24266-5</strain>
    </source>
</reference>